<dbReference type="InterPro" id="IPR002781">
    <property type="entry name" value="TM_pro_TauE-like"/>
</dbReference>
<evidence type="ECO:0000256" key="4">
    <source>
        <dbReference type="ARBA" id="ARBA00022989"/>
    </source>
</evidence>
<gene>
    <name evidence="7" type="ORF">D6C00_07160</name>
</gene>
<dbReference type="PANTHER" id="PTHR43483:SF3">
    <property type="entry name" value="MEMBRANE TRANSPORTER PROTEIN HI_0806-RELATED"/>
    <property type="match status" value="1"/>
</dbReference>
<protein>
    <recommendedName>
        <fullName evidence="6">Probable membrane transporter protein</fullName>
    </recommendedName>
</protein>
<evidence type="ECO:0000256" key="2">
    <source>
        <dbReference type="ARBA" id="ARBA00009142"/>
    </source>
</evidence>
<feature type="transmembrane region" description="Helical" evidence="6">
    <location>
        <begin position="143"/>
        <end position="168"/>
    </location>
</feature>
<dbReference type="AlphaFoldDB" id="A0A426QMT9"/>
<dbReference type="Proteomes" id="UP000287798">
    <property type="component" value="Unassembled WGS sequence"/>
</dbReference>
<evidence type="ECO:0000256" key="3">
    <source>
        <dbReference type="ARBA" id="ARBA00022692"/>
    </source>
</evidence>
<accession>A0A426QMT9</accession>
<keyword evidence="8" id="KW-1185">Reference proteome</keyword>
<organism evidence="7 8">
    <name type="scientific">Thiohalobacter thiocyanaticus</name>
    <dbReference type="NCBI Taxonomy" id="585455"/>
    <lineage>
        <taxon>Bacteria</taxon>
        <taxon>Pseudomonadati</taxon>
        <taxon>Pseudomonadota</taxon>
        <taxon>Gammaproteobacteria</taxon>
        <taxon>Thiohalobacterales</taxon>
        <taxon>Thiohalobacteraceae</taxon>
        <taxon>Thiohalobacter</taxon>
    </lineage>
</organism>
<dbReference type="PANTHER" id="PTHR43483">
    <property type="entry name" value="MEMBRANE TRANSPORTER PROTEIN HI_0806-RELATED"/>
    <property type="match status" value="1"/>
</dbReference>
<comment type="caution">
    <text evidence="7">The sequence shown here is derived from an EMBL/GenBank/DDBJ whole genome shotgun (WGS) entry which is preliminary data.</text>
</comment>
<feature type="transmembrane region" description="Helical" evidence="6">
    <location>
        <begin position="79"/>
        <end position="97"/>
    </location>
</feature>
<dbReference type="OrthoDB" id="457670at2"/>
<evidence type="ECO:0000256" key="1">
    <source>
        <dbReference type="ARBA" id="ARBA00004141"/>
    </source>
</evidence>
<keyword evidence="5 6" id="KW-0472">Membrane</keyword>
<dbReference type="EMBL" id="QZMU01000001">
    <property type="protein sequence ID" value="RRQ23072.1"/>
    <property type="molecule type" value="Genomic_DNA"/>
</dbReference>
<sequence length="260" mass="26212">MFWLAYPLTGALAGLLAGLFGIGGGLVMVPALLWIFALQGFPSVHLMHLAVGTSLAAIVFTGAVSAQAHLRRGAVDWRLAGWLTVGVLAGAALGTTLADRLDGAVLRGLFGGFLLVVAVKLALELQPGGPAVAARPAVLVPAGLGIGALSVLLGIGGGTLTVPLLLWLGAAMTTAVGTAAACGVPIALAGALGFILIGRDAAGLPPASLGYVYWPAVLGILLLSLPGARLGAVLAHRLPARRLRRLFALVLVLIGMRMLI</sequence>
<comment type="similarity">
    <text evidence="2 6">Belongs to the 4-toluene sulfonate uptake permease (TSUP) (TC 2.A.102) family.</text>
</comment>
<proteinExistence type="inferred from homology"/>
<keyword evidence="3 6" id="KW-0812">Transmembrane</keyword>
<dbReference type="Pfam" id="PF01925">
    <property type="entry name" value="TauE"/>
    <property type="match status" value="1"/>
</dbReference>
<feature type="transmembrane region" description="Helical" evidence="6">
    <location>
        <begin position="12"/>
        <end position="37"/>
    </location>
</feature>
<evidence type="ECO:0000256" key="6">
    <source>
        <dbReference type="RuleBase" id="RU363041"/>
    </source>
</evidence>
<comment type="subcellular location">
    <subcellularLocation>
        <location evidence="6">Cell membrane</location>
        <topology evidence="6">Multi-pass membrane protein</topology>
    </subcellularLocation>
    <subcellularLocation>
        <location evidence="1">Membrane</location>
        <topology evidence="1">Multi-pass membrane protein</topology>
    </subcellularLocation>
</comment>
<evidence type="ECO:0000313" key="8">
    <source>
        <dbReference type="Proteomes" id="UP000287798"/>
    </source>
</evidence>
<evidence type="ECO:0000256" key="5">
    <source>
        <dbReference type="ARBA" id="ARBA00023136"/>
    </source>
</evidence>
<feature type="transmembrane region" description="Helical" evidence="6">
    <location>
        <begin position="175"/>
        <end position="199"/>
    </location>
</feature>
<evidence type="ECO:0000313" key="7">
    <source>
        <dbReference type="EMBL" id="RRQ23072.1"/>
    </source>
</evidence>
<dbReference type="GO" id="GO:0005886">
    <property type="term" value="C:plasma membrane"/>
    <property type="evidence" value="ECO:0007669"/>
    <property type="project" value="UniProtKB-SubCell"/>
</dbReference>
<keyword evidence="6" id="KW-1003">Cell membrane</keyword>
<name>A0A426QMT9_9GAMM</name>
<reference evidence="7 8" key="1">
    <citation type="journal article" date="2010" name="Int. J. Syst. Evol. Microbiol.">
        <title>Thiohalobacter thiocyanaticus gen. nov., sp. nov., a moderately halophilic, sulfur-oxidizing gammaproteobacterium from hypersaline lakes, that utilizes thiocyanate.</title>
        <authorList>
            <person name="Sorokin D.Y."/>
            <person name="Kovaleva O.L."/>
            <person name="Tourova T.P."/>
            <person name="Muyzer G."/>
        </authorList>
    </citation>
    <scope>NUCLEOTIDE SEQUENCE [LARGE SCALE GENOMIC DNA]</scope>
    <source>
        <strain evidence="7 8">Hrh1</strain>
    </source>
</reference>
<keyword evidence="4 6" id="KW-1133">Transmembrane helix</keyword>
<feature type="transmembrane region" description="Helical" evidence="6">
    <location>
        <begin position="211"/>
        <end position="231"/>
    </location>
</feature>
<feature type="transmembrane region" description="Helical" evidence="6">
    <location>
        <begin position="49"/>
        <end position="67"/>
    </location>
</feature>